<evidence type="ECO:0000313" key="2">
    <source>
        <dbReference type="EMBL" id="GFC99597.1"/>
    </source>
</evidence>
<gene>
    <name evidence="2" type="ORF">Tci_871567</name>
</gene>
<feature type="region of interest" description="Disordered" evidence="1">
    <location>
        <begin position="119"/>
        <end position="215"/>
    </location>
</feature>
<evidence type="ECO:0000256" key="1">
    <source>
        <dbReference type="SAM" id="MobiDB-lite"/>
    </source>
</evidence>
<protein>
    <submittedName>
        <fullName evidence="2">Uncharacterized protein</fullName>
    </submittedName>
</protein>
<feature type="compositionally biased region" description="Basic and acidic residues" evidence="1">
    <location>
        <begin position="173"/>
        <end position="184"/>
    </location>
</feature>
<feature type="non-terminal residue" evidence="2">
    <location>
        <position position="1"/>
    </location>
</feature>
<comment type="caution">
    <text evidence="2">The sequence shown here is derived from an EMBL/GenBank/DDBJ whole genome shotgun (WGS) entry which is preliminary data.</text>
</comment>
<proteinExistence type="predicted"/>
<sequence length="215" mass="23597">LCRSCHAWGQEQALGLGGTQHFGVTVRHHDDLSTGFFDLAHLLRGQHGACANQAIGGQALTQQTDAVVRLRGIERNFNDAKTGGVQDVTDRRGFFGAQAAQNRDQTVLREGLFEHLSSLREGAGQRPQKWMKSDRPGPRPATGLVRWPVRPASPVGSHWRRVRADSAPATGRCRSESPTADRSRAGAATGSTPRFRGRSADRTDNRVARYRPSRR</sequence>
<dbReference type="AlphaFoldDB" id="A0A699SRH0"/>
<name>A0A699SRH0_TANCI</name>
<organism evidence="2">
    <name type="scientific">Tanacetum cinerariifolium</name>
    <name type="common">Dalmatian daisy</name>
    <name type="synonym">Chrysanthemum cinerariifolium</name>
    <dbReference type="NCBI Taxonomy" id="118510"/>
    <lineage>
        <taxon>Eukaryota</taxon>
        <taxon>Viridiplantae</taxon>
        <taxon>Streptophyta</taxon>
        <taxon>Embryophyta</taxon>
        <taxon>Tracheophyta</taxon>
        <taxon>Spermatophyta</taxon>
        <taxon>Magnoliopsida</taxon>
        <taxon>eudicotyledons</taxon>
        <taxon>Gunneridae</taxon>
        <taxon>Pentapetalae</taxon>
        <taxon>asterids</taxon>
        <taxon>campanulids</taxon>
        <taxon>Asterales</taxon>
        <taxon>Asteraceae</taxon>
        <taxon>Asteroideae</taxon>
        <taxon>Anthemideae</taxon>
        <taxon>Anthemidinae</taxon>
        <taxon>Tanacetum</taxon>
    </lineage>
</organism>
<accession>A0A699SRH0</accession>
<reference evidence="2" key="1">
    <citation type="journal article" date="2019" name="Sci. Rep.">
        <title>Draft genome of Tanacetum cinerariifolium, the natural source of mosquito coil.</title>
        <authorList>
            <person name="Yamashiro T."/>
            <person name="Shiraishi A."/>
            <person name="Satake H."/>
            <person name="Nakayama K."/>
        </authorList>
    </citation>
    <scope>NUCLEOTIDE SEQUENCE</scope>
</reference>
<dbReference type="EMBL" id="BKCJ011179576">
    <property type="protein sequence ID" value="GFC99597.1"/>
    <property type="molecule type" value="Genomic_DNA"/>
</dbReference>
<feature type="compositionally biased region" description="Basic and acidic residues" evidence="1">
    <location>
        <begin position="198"/>
        <end position="207"/>
    </location>
</feature>